<feature type="transmembrane region" description="Helical" evidence="7">
    <location>
        <begin position="83"/>
        <end position="104"/>
    </location>
</feature>
<feature type="transmembrane region" description="Helical" evidence="7">
    <location>
        <begin position="281"/>
        <end position="302"/>
    </location>
</feature>
<proteinExistence type="predicted"/>
<keyword evidence="10" id="KW-1185">Reference proteome</keyword>
<organism evidence="9 10">
    <name type="scientific">Geodia barretti</name>
    <name type="common">Barrett's horny sponge</name>
    <dbReference type="NCBI Taxonomy" id="519541"/>
    <lineage>
        <taxon>Eukaryota</taxon>
        <taxon>Metazoa</taxon>
        <taxon>Porifera</taxon>
        <taxon>Demospongiae</taxon>
        <taxon>Heteroscleromorpha</taxon>
        <taxon>Tetractinellida</taxon>
        <taxon>Astrophorina</taxon>
        <taxon>Geodiidae</taxon>
        <taxon>Geodia</taxon>
    </lineage>
</organism>
<feature type="transmembrane region" description="Helical" evidence="7">
    <location>
        <begin position="179"/>
        <end position="198"/>
    </location>
</feature>
<dbReference type="InterPro" id="IPR020846">
    <property type="entry name" value="MFS_dom"/>
</dbReference>
<evidence type="ECO:0000256" key="2">
    <source>
        <dbReference type="ARBA" id="ARBA00022448"/>
    </source>
</evidence>
<dbReference type="InterPro" id="IPR036259">
    <property type="entry name" value="MFS_trans_sf"/>
</dbReference>
<dbReference type="InterPro" id="IPR011701">
    <property type="entry name" value="MFS"/>
</dbReference>
<evidence type="ECO:0000256" key="6">
    <source>
        <dbReference type="SAM" id="MobiDB-lite"/>
    </source>
</evidence>
<comment type="caution">
    <text evidence="9">The sequence shown here is derived from an EMBL/GenBank/DDBJ whole genome shotgun (WGS) entry which is preliminary data.</text>
</comment>
<feature type="transmembrane region" description="Helical" evidence="7">
    <location>
        <begin position="116"/>
        <end position="138"/>
    </location>
</feature>
<dbReference type="Gene3D" id="1.20.1250.20">
    <property type="entry name" value="MFS general substrate transporter like domains"/>
    <property type="match status" value="1"/>
</dbReference>
<dbReference type="GO" id="GO:0022857">
    <property type="term" value="F:transmembrane transporter activity"/>
    <property type="evidence" value="ECO:0007669"/>
    <property type="project" value="InterPro"/>
</dbReference>
<keyword evidence="5 7" id="KW-0472">Membrane</keyword>
<feature type="transmembrane region" description="Helical" evidence="7">
    <location>
        <begin position="204"/>
        <end position="224"/>
    </location>
</feature>
<dbReference type="Gene3D" id="1.20.1720.10">
    <property type="entry name" value="Multidrug resistance protein D"/>
    <property type="match status" value="1"/>
</dbReference>
<feature type="domain" description="Major facilitator superfamily (MFS) profile" evidence="8">
    <location>
        <begin position="1"/>
        <end position="366"/>
    </location>
</feature>
<feature type="transmembrane region" description="Helical" evidence="7">
    <location>
        <begin position="25"/>
        <end position="46"/>
    </location>
</feature>
<reference evidence="9" key="1">
    <citation type="submission" date="2023-03" db="EMBL/GenBank/DDBJ databases">
        <authorList>
            <person name="Steffen K."/>
            <person name="Cardenas P."/>
        </authorList>
    </citation>
    <scope>NUCLEOTIDE SEQUENCE</scope>
</reference>
<feature type="compositionally biased region" description="Basic and acidic residues" evidence="6">
    <location>
        <begin position="339"/>
        <end position="366"/>
    </location>
</feature>
<evidence type="ECO:0000256" key="1">
    <source>
        <dbReference type="ARBA" id="ARBA00004141"/>
    </source>
</evidence>
<feature type="transmembrane region" description="Helical" evidence="7">
    <location>
        <begin position="144"/>
        <end position="167"/>
    </location>
</feature>
<keyword evidence="2" id="KW-0813">Transport</keyword>
<feature type="transmembrane region" description="Helical" evidence="7">
    <location>
        <begin position="58"/>
        <end position="77"/>
    </location>
</feature>
<keyword evidence="4 7" id="KW-1133">Transmembrane helix</keyword>
<gene>
    <name evidence="9" type="ORF">GBAR_LOCUS15917</name>
</gene>
<evidence type="ECO:0000256" key="3">
    <source>
        <dbReference type="ARBA" id="ARBA00022692"/>
    </source>
</evidence>
<feature type="region of interest" description="Disordered" evidence="6">
    <location>
        <begin position="334"/>
        <end position="366"/>
    </location>
</feature>
<dbReference type="Pfam" id="PF07690">
    <property type="entry name" value="MFS_1"/>
    <property type="match status" value="1"/>
</dbReference>
<feature type="transmembrane region" description="Helical" evidence="7">
    <location>
        <begin position="244"/>
        <end position="269"/>
    </location>
</feature>
<dbReference type="Proteomes" id="UP001174909">
    <property type="component" value="Unassembled WGS sequence"/>
</dbReference>
<dbReference type="PANTHER" id="PTHR42718">
    <property type="entry name" value="MAJOR FACILITATOR SUPERFAMILY MULTIDRUG TRANSPORTER MFSC"/>
    <property type="match status" value="1"/>
</dbReference>
<dbReference type="SUPFAM" id="SSF103473">
    <property type="entry name" value="MFS general substrate transporter"/>
    <property type="match status" value="1"/>
</dbReference>
<evidence type="ECO:0000313" key="9">
    <source>
        <dbReference type="EMBL" id="CAI8027946.1"/>
    </source>
</evidence>
<dbReference type="PANTHER" id="PTHR42718:SF9">
    <property type="entry name" value="MAJOR FACILITATOR SUPERFAMILY MULTIDRUG TRANSPORTER MFSC"/>
    <property type="match status" value="1"/>
</dbReference>
<dbReference type="PROSITE" id="PS50850">
    <property type="entry name" value="MFS"/>
    <property type="match status" value="1"/>
</dbReference>
<dbReference type="GO" id="GO:0016020">
    <property type="term" value="C:membrane"/>
    <property type="evidence" value="ECO:0007669"/>
    <property type="project" value="UniProtKB-SubCell"/>
</dbReference>
<evidence type="ECO:0000256" key="5">
    <source>
        <dbReference type="ARBA" id="ARBA00023136"/>
    </source>
</evidence>
<keyword evidence="3 7" id="KW-0812">Transmembrane</keyword>
<evidence type="ECO:0000313" key="10">
    <source>
        <dbReference type="Proteomes" id="UP001174909"/>
    </source>
</evidence>
<dbReference type="AlphaFoldDB" id="A0AA35SG01"/>
<comment type="subcellular location">
    <subcellularLocation>
        <location evidence="1">Membrane</location>
        <topology evidence="1">Multi-pass membrane protein</topology>
    </subcellularLocation>
</comment>
<evidence type="ECO:0000256" key="7">
    <source>
        <dbReference type="SAM" id="Phobius"/>
    </source>
</evidence>
<sequence>MLLCSLDLAVNVALPDITADLGTDLRTVQWIIVLYVGGSTSLQLGLGGAADVYGLRRFYIIGLAAYALAVLLIGLAPTLPFVLGLRVMQAIGNGLIAASAPALITSIFPSDERGKALGLMAAISTLGMIAATLGGGVLVDTFGWRSIFLARVPLTLITILLALAILSEYKTEGRQRFDLRGAALAFVGLACLVLFLTLGGRSGWLSPTVVILGIGAAATLVLLLRLEQRVPRPVLDPKLLTHPLLAPVITASFLMFMATFVNLFILPFYVSDVLKVDAKALGFLLMLTPVIAGSVAPVGGWLSDRMPPAYLTTTALVISAASMLWFSTLTAESGSGRCRAADGGRRHRDGRISGGERDTDNGRSAA</sequence>
<accession>A0AA35SG01</accession>
<evidence type="ECO:0000259" key="8">
    <source>
        <dbReference type="PROSITE" id="PS50850"/>
    </source>
</evidence>
<evidence type="ECO:0000256" key="4">
    <source>
        <dbReference type="ARBA" id="ARBA00022989"/>
    </source>
</evidence>
<name>A0AA35SG01_GEOBA</name>
<protein>
    <submittedName>
        <fullName evidence="9">Multidrug resistance protein Stp</fullName>
    </submittedName>
</protein>
<dbReference type="EMBL" id="CASHTH010002311">
    <property type="protein sequence ID" value="CAI8027946.1"/>
    <property type="molecule type" value="Genomic_DNA"/>
</dbReference>